<reference evidence="1" key="1">
    <citation type="submission" date="2021-11" db="EMBL/GenBank/DDBJ databases">
        <title>Fusarium solani-melongenae Genome sequencing and assembly.</title>
        <authorList>
            <person name="Xie S."/>
            <person name="Huang L."/>
            <person name="Zhang X."/>
        </authorList>
    </citation>
    <scope>NUCLEOTIDE SEQUENCE</scope>
    <source>
        <strain evidence="1">CRI 24-3</strain>
    </source>
</reference>
<sequence length="276" mass="30233">MDPFSITAGVAGIAVPALQCVRHLRNDIQAIIDAPSDIASLGEDLLTIEQAITSLQKVTDQQWQSLGESIVSQSKTGMTLCKKSCSKFQAAIGRWTRHSDDGKLSWRDRTAIGFFRQDQITSTSSQLQNCKATLTSVASIATFHSSLQQTNANEEMIKMVSTKEIEIAKAISTTERQLVEVNTRLEKLHLALLDEAEEDYDQTSAMSQGETEKFALQQSLKLLGELSRNIQAAAEDIRKDHGQVANTITFGDHNRGVQTGVSNAPIHFSIGRDGDN</sequence>
<dbReference type="EMBL" id="CP090034">
    <property type="protein sequence ID" value="UPK95408.1"/>
    <property type="molecule type" value="Genomic_DNA"/>
</dbReference>
<dbReference type="Proteomes" id="UP000830768">
    <property type="component" value="Chromosome 5"/>
</dbReference>
<evidence type="ECO:0000313" key="1">
    <source>
        <dbReference type="EMBL" id="UPK95408.1"/>
    </source>
</evidence>
<accession>A0ACD3Z2B4</accession>
<organism evidence="1 2">
    <name type="scientific">Fusarium solani subsp. cucurbitae</name>
    <name type="common">Neocosmosporum cucurbitae</name>
    <dbReference type="NCBI Taxonomy" id="2747967"/>
    <lineage>
        <taxon>Eukaryota</taxon>
        <taxon>Fungi</taxon>
        <taxon>Dikarya</taxon>
        <taxon>Ascomycota</taxon>
        <taxon>Pezizomycotina</taxon>
        <taxon>Sordariomycetes</taxon>
        <taxon>Hypocreomycetidae</taxon>
        <taxon>Hypocreales</taxon>
        <taxon>Nectriaceae</taxon>
        <taxon>Fusarium</taxon>
        <taxon>Fusarium solani species complex</taxon>
    </lineage>
</organism>
<proteinExistence type="predicted"/>
<name>A0ACD3Z2B4_FUSSC</name>
<evidence type="ECO:0000313" key="2">
    <source>
        <dbReference type="Proteomes" id="UP000830768"/>
    </source>
</evidence>
<protein>
    <submittedName>
        <fullName evidence="1">Uncharacterized protein</fullName>
    </submittedName>
</protein>
<keyword evidence="2" id="KW-1185">Reference proteome</keyword>
<gene>
    <name evidence="1" type="ORF">LCI18_006343</name>
</gene>